<reference evidence="2" key="1">
    <citation type="submission" date="2021-10" db="EMBL/GenBank/DDBJ databases">
        <title>Tropical sea cucumber genome reveals ecological adaptation and Cuvierian tubules defense mechanism.</title>
        <authorList>
            <person name="Chen T."/>
        </authorList>
    </citation>
    <scope>NUCLEOTIDE SEQUENCE</scope>
    <source>
        <strain evidence="2">Nanhai2018</strain>
        <tissue evidence="2">Muscle</tissue>
    </source>
</reference>
<sequence length="309" mass="34680">MCSFSVTLWLFASLNLLNVSPLQGKTLYGVREFHVRGGGATFAVSRDLLKGELSRLKKQDGFCGNDLSLDLPEPIDQSRQTTEIFVDFATIEDHTLNENLTCEMKEIVAVSYRHVFVAMPFVAGDRHGLILLARFTDSTKQTFFPYSTSYERVNWIDSIDETKNGTITLRKGSDVMIINVHANITCKRPDFKELREDVDEITGKLFTSSDYPFPFDWGCDILGQNVSFCKNLEENQCDLSRAGSDVCIEMTTSKTKRCPATTQISAMTGFFQDAVPYISAPASSIESMIVDRKHIANIIFPCFTDNSYS</sequence>
<keyword evidence="1" id="KW-0732">Signal</keyword>
<proteinExistence type="predicted"/>
<name>A0A9Q1HIN8_HOLLE</name>
<dbReference type="Proteomes" id="UP001152320">
    <property type="component" value="Chromosome 2"/>
</dbReference>
<comment type="caution">
    <text evidence="2">The sequence shown here is derived from an EMBL/GenBank/DDBJ whole genome shotgun (WGS) entry which is preliminary data.</text>
</comment>
<dbReference type="AlphaFoldDB" id="A0A9Q1HIN8"/>
<protein>
    <submittedName>
        <fullName evidence="2">Uncharacterized protein</fullName>
    </submittedName>
</protein>
<dbReference type="EMBL" id="JAIZAY010000002">
    <property type="protein sequence ID" value="KAJ8046366.1"/>
    <property type="molecule type" value="Genomic_DNA"/>
</dbReference>
<keyword evidence="3" id="KW-1185">Reference proteome</keyword>
<dbReference type="OrthoDB" id="418169at2759"/>
<evidence type="ECO:0000256" key="1">
    <source>
        <dbReference type="SAM" id="SignalP"/>
    </source>
</evidence>
<evidence type="ECO:0000313" key="2">
    <source>
        <dbReference type="EMBL" id="KAJ8046366.1"/>
    </source>
</evidence>
<feature type="signal peptide" evidence="1">
    <location>
        <begin position="1"/>
        <end position="24"/>
    </location>
</feature>
<organism evidence="2 3">
    <name type="scientific">Holothuria leucospilota</name>
    <name type="common">Black long sea cucumber</name>
    <name type="synonym">Mertensiothuria leucospilota</name>
    <dbReference type="NCBI Taxonomy" id="206669"/>
    <lineage>
        <taxon>Eukaryota</taxon>
        <taxon>Metazoa</taxon>
        <taxon>Echinodermata</taxon>
        <taxon>Eleutherozoa</taxon>
        <taxon>Echinozoa</taxon>
        <taxon>Holothuroidea</taxon>
        <taxon>Aspidochirotacea</taxon>
        <taxon>Aspidochirotida</taxon>
        <taxon>Holothuriidae</taxon>
        <taxon>Holothuria</taxon>
    </lineage>
</organism>
<accession>A0A9Q1HIN8</accession>
<feature type="chain" id="PRO_5040138270" evidence="1">
    <location>
        <begin position="25"/>
        <end position="309"/>
    </location>
</feature>
<evidence type="ECO:0000313" key="3">
    <source>
        <dbReference type="Proteomes" id="UP001152320"/>
    </source>
</evidence>
<gene>
    <name evidence="2" type="ORF">HOLleu_05015</name>
</gene>